<name>A0AA92X3S2_9GAMM</name>
<keyword evidence="7" id="KW-0808">Transferase</keyword>
<feature type="modified residue" description="4-aspartylphosphate" evidence="15">
    <location>
        <position position="726"/>
    </location>
</feature>
<dbReference type="SUPFAM" id="SSF47226">
    <property type="entry name" value="Histidine-containing phosphotransfer domain, HPT domain"/>
    <property type="match status" value="1"/>
</dbReference>
<dbReference type="PROSITE" id="PS50109">
    <property type="entry name" value="HIS_KIN"/>
    <property type="match status" value="1"/>
</dbReference>
<dbReference type="SMART" id="SM00388">
    <property type="entry name" value="HisKA"/>
    <property type="match status" value="1"/>
</dbReference>
<evidence type="ECO:0000256" key="15">
    <source>
        <dbReference type="PROSITE-ProRule" id="PRU00169"/>
    </source>
</evidence>
<dbReference type="InterPro" id="IPR001638">
    <property type="entry name" value="Solute-binding_3/MltF_N"/>
</dbReference>
<reference evidence="20 21" key="1">
    <citation type="submission" date="2018-09" db="EMBL/GenBank/DDBJ databases">
        <title>Draft genome of a novel serratia sp. strain with antifungal activity.</title>
        <authorList>
            <person name="Dichmann S.I."/>
            <person name="Park B.P."/>
            <person name="Pathiraja D."/>
            <person name="Choi I.-G."/>
            <person name="Stougaard P."/>
            <person name="Hennessy R.C."/>
        </authorList>
    </citation>
    <scope>NUCLEOTIDE SEQUENCE [LARGE SCALE GENOMIC DNA]</scope>
    <source>
        <strain evidence="20 21">S40</strain>
    </source>
</reference>
<dbReference type="InterPro" id="IPR001789">
    <property type="entry name" value="Sig_transdc_resp-reg_receiver"/>
</dbReference>
<dbReference type="PRINTS" id="PR00344">
    <property type="entry name" value="BCTRLSENSOR"/>
</dbReference>
<dbReference type="NCBIfam" id="TIGR00229">
    <property type="entry name" value="sensory_box"/>
    <property type="match status" value="1"/>
</dbReference>
<protein>
    <recommendedName>
        <fullName evidence="3">histidine kinase</fullName>
        <ecNumber evidence="3">2.7.13.3</ecNumber>
    </recommendedName>
</protein>
<dbReference type="Pfam" id="PF08448">
    <property type="entry name" value="PAS_4"/>
    <property type="match status" value="1"/>
</dbReference>
<dbReference type="InterPro" id="IPR035965">
    <property type="entry name" value="PAS-like_dom_sf"/>
</dbReference>
<dbReference type="Gene3D" id="1.10.287.130">
    <property type="match status" value="1"/>
</dbReference>
<dbReference type="InterPro" id="IPR004358">
    <property type="entry name" value="Sig_transdc_His_kin-like_C"/>
</dbReference>
<dbReference type="SUPFAM" id="SSF52172">
    <property type="entry name" value="CheY-like"/>
    <property type="match status" value="1"/>
</dbReference>
<keyword evidence="4" id="KW-1003">Cell membrane</keyword>
<dbReference type="InterPro" id="IPR000014">
    <property type="entry name" value="PAS"/>
</dbReference>
<evidence type="ECO:0000313" key="21">
    <source>
        <dbReference type="Proteomes" id="UP000284338"/>
    </source>
</evidence>
<dbReference type="InterPro" id="IPR036097">
    <property type="entry name" value="HisK_dim/P_sf"/>
</dbReference>
<evidence type="ECO:0000259" key="17">
    <source>
        <dbReference type="PROSITE" id="PS50110"/>
    </source>
</evidence>
<evidence type="ECO:0000256" key="5">
    <source>
        <dbReference type="ARBA" id="ARBA00022519"/>
    </source>
</evidence>
<dbReference type="SUPFAM" id="SSF55874">
    <property type="entry name" value="ATPase domain of HSP90 chaperone/DNA topoisomerase II/histidine kinase"/>
    <property type="match status" value="1"/>
</dbReference>
<keyword evidence="6 15" id="KW-0597">Phosphoprotein</keyword>
<evidence type="ECO:0000256" key="3">
    <source>
        <dbReference type="ARBA" id="ARBA00012438"/>
    </source>
</evidence>
<proteinExistence type="predicted"/>
<evidence type="ECO:0000259" key="16">
    <source>
        <dbReference type="PROSITE" id="PS50109"/>
    </source>
</evidence>
<dbReference type="SMART" id="SM00387">
    <property type="entry name" value="HATPase_c"/>
    <property type="match status" value="1"/>
</dbReference>
<keyword evidence="21" id="KW-1185">Reference proteome</keyword>
<dbReference type="GO" id="GO:0009927">
    <property type="term" value="F:histidine phosphotransfer kinase activity"/>
    <property type="evidence" value="ECO:0007669"/>
    <property type="project" value="TreeGrafter"/>
</dbReference>
<keyword evidence="13" id="KW-0472">Membrane</keyword>
<dbReference type="PANTHER" id="PTHR43047">
    <property type="entry name" value="TWO-COMPONENT HISTIDINE PROTEIN KINASE"/>
    <property type="match status" value="1"/>
</dbReference>
<feature type="domain" description="HPt" evidence="19">
    <location>
        <begin position="807"/>
        <end position="907"/>
    </location>
</feature>
<evidence type="ECO:0000256" key="14">
    <source>
        <dbReference type="PROSITE-ProRule" id="PRU00110"/>
    </source>
</evidence>
<feature type="domain" description="PAS" evidence="18">
    <location>
        <begin position="296"/>
        <end position="343"/>
    </location>
</feature>
<comment type="subcellular location">
    <subcellularLocation>
        <location evidence="2">Cell inner membrane</location>
        <topology evidence="2">Multi-pass membrane protein</topology>
    </subcellularLocation>
</comment>
<gene>
    <name evidence="20" type="ORF">D4100_10025</name>
</gene>
<dbReference type="SUPFAM" id="SSF47384">
    <property type="entry name" value="Homodimeric domain of signal transducing histidine kinase"/>
    <property type="match status" value="1"/>
</dbReference>
<dbReference type="InterPro" id="IPR036641">
    <property type="entry name" value="HPT_dom_sf"/>
</dbReference>
<dbReference type="SMART" id="SM00448">
    <property type="entry name" value="REC"/>
    <property type="match status" value="1"/>
</dbReference>
<comment type="catalytic activity">
    <reaction evidence="1">
        <text>ATP + protein L-histidine = ADP + protein N-phospho-L-histidine.</text>
        <dbReference type="EC" id="2.7.13.3"/>
    </reaction>
</comment>
<dbReference type="SMART" id="SM00091">
    <property type="entry name" value="PAS"/>
    <property type="match status" value="1"/>
</dbReference>
<dbReference type="Gene3D" id="3.40.190.10">
    <property type="entry name" value="Periplasmic binding protein-like II"/>
    <property type="match status" value="2"/>
</dbReference>
<dbReference type="InterPro" id="IPR003661">
    <property type="entry name" value="HisK_dim/P_dom"/>
</dbReference>
<dbReference type="InterPro" id="IPR008207">
    <property type="entry name" value="Sig_transdc_His_kin_Hpt_dom"/>
</dbReference>
<dbReference type="AlphaFoldDB" id="A0AA92X3S2"/>
<keyword evidence="8" id="KW-0812">Transmembrane</keyword>
<dbReference type="CDD" id="cd17546">
    <property type="entry name" value="REC_hyHK_CKI1_RcsC-like"/>
    <property type="match status" value="1"/>
</dbReference>
<evidence type="ECO:0000256" key="6">
    <source>
        <dbReference type="ARBA" id="ARBA00022553"/>
    </source>
</evidence>
<evidence type="ECO:0000259" key="18">
    <source>
        <dbReference type="PROSITE" id="PS50112"/>
    </source>
</evidence>
<dbReference type="InterPro" id="IPR036890">
    <property type="entry name" value="HATPase_C_sf"/>
</dbReference>
<dbReference type="SUPFAM" id="SSF53850">
    <property type="entry name" value="Periplasmic binding protein-like II"/>
    <property type="match status" value="1"/>
</dbReference>
<dbReference type="CDD" id="cd00130">
    <property type="entry name" value="PAS"/>
    <property type="match status" value="1"/>
</dbReference>
<keyword evidence="9" id="KW-0418">Kinase</keyword>
<keyword evidence="12" id="KW-0902">Two-component regulatory system</keyword>
<evidence type="ECO:0000256" key="11">
    <source>
        <dbReference type="ARBA" id="ARBA00022989"/>
    </source>
</evidence>
<dbReference type="Gene3D" id="3.30.565.10">
    <property type="entry name" value="Histidine kinase-like ATPase, C-terminal domain"/>
    <property type="match status" value="1"/>
</dbReference>
<evidence type="ECO:0000256" key="8">
    <source>
        <dbReference type="ARBA" id="ARBA00022692"/>
    </source>
</evidence>
<dbReference type="Gene3D" id="1.20.120.160">
    <property type="entry name" value="HPT domain"/>
    <property type="match status" value="1"/>
</dbReference>
<dbReference type="PROSITE" id="PS50894">
    <property type="entry name" value="HPT"/>
    <property type="match status" value="1"/>
</dbReference>
<dbReference type="Pfam" id="PF02518">
    <property type="entry name" value="HATPase_c"/>
    <property type="match status" value="1"/>
</dbReference>
<comment type="caution">
    <text evidence="20">The sequence shown here is derived from an EMBL/GenBank/DDBJ whole genome shotgun (WGS) entry which is preliminary data.</text>
</comment>
<keyword evidence="10" id="KW-0067">ATP-binding</keyword>
<dbReference type="GO" id="GO:0005886">
    <property type="term" value="C:plasma membrane"/>
    <property type="evidence" value="ECO:0007669"/>
    <property type="project" value="UniProtKB-SubCell"/>
</dbReference>
<dbReference type="Gene3D" id="3.30.450.20">
    <property type="entry name" value="PAS domain"/>
    <property type="match status" value="1"/>
</dbReference>
<dbReference type="Pfam" id="PF00512">
    <property type="entry name" value="HisKA"/>
    <property type="match status" value="1"/>
</dbReference>
<dbReference type="SUPFAM" id="SSF55785">
    <property type="entry name" value="PYP-like sensor domain (PAS domain)"/>
    <property type="match status" value="1"/>
</dbReference>
<accession>A0AA92X3S2</accession>
<dbReference type="InterPro" id="IPR013656">
    <property type="entry name" value="PAS_4"/>
</dbReference>
<dbReference type="SMART" id="SM00062">
    <property type="entry name" value="PBPb"/>
    <property type="match status" value="1"/>
</dbReference>
<evidence type="ECO:0000256" key="9">
    <source>
        <dbReference type="ARBA" id="ARBA00022777"/>
    </source>
</evidence>
<dbReference type="Proteomes" id="UP000284338">
    <property type="component" value="Unassembled WGS sequence"/>
</dbReference>
<dbReference type="Pfam" id="PF00497">
    <property type="entry name" value="SBP_bac_3"/>
    <property type="match status" value="1"/>
</dbReference>
<evidence type="ECO:0000256" key="2">
    <source>
        <dbReference type="ARBA" id="ARBA00004429"/>
    </source>
</evidence>
<keyword evidence="10" id="KW-0547">Nucleotide-binding</keyword>
<evidence type="ECO:0000256" key="7">
    <source>
        <dbReference type="ARBA" id="ARBA00022679"/>
    </source>
</evidence>
<dbReference type="Gene3D" id="3.40.50.2300">
    <property type="match status" value="1"/>
</dbReference>
<dbReference type="InterPro" id="IPR005467">
    <property type="entry name" value="His_kinase_dom"/>
</dbReference>
<evidence type="ECO:0000256" key="12">
    <source>
        <dbReference type="ARBA" id="ARBA00023012"/>
    </source>
</evidence>
<evidence type="ECO:0000256" key="1">
    <source>
        <dbReference type="ARBA" id="ARBA00000085"/>
    </source>
</evidence>
<dbReference type="EMBL" id="QYYG01000002">
    <property type="protein sequence ID" value="RJF55940.1"/>
    <property type="molecule type" value="Genomic_DNA"/>
</dbReference>
<dbReference type="PROSITE" id="PS50110">
    <property type="entry name" value="RESPONSE_REGULATORY"/>
    <property type="match status" value="1"/>
</dbReference>
<dbReference type="InterPro" id="IPR011006">
    <property type="entry name" value="CheY-like_superfamily"/>
</dbReference>
<sequence length="907" mass="100042">MKMRRPWLVLLTLLPAWAWATGDIHVGLLDDRPPYSDFDANHQLQGAATDLLSALAAQNGLHFTPQAASSHSQLAQMLNTQSIQVALPPPQSSAPPPGILVSHPLLQQRWALVVRQDRLPLQHDASLDLRHQRVLILRHSPAQAGLLAAYSGVELVEAASLHEAIRLLNAGAAQGIVCDATQAALLASNLYPGRLSVRPLPAIVSNQPLWLAPGQDALLQRINHAIDALPAGVAQSINERWLLNSTLSAMQPSGTAGDRWFKPLTAVSAALSLFLIGFLSTEIFRRRRAERGLRDALKYWQTLLNSIPTPLLVCDPLGNITHCNQALLKSLTLTQQQVIGHSLEQFTARNPIIPAISQQERIAAIGNMQPQFSDRAMVIQGAQREIAQWLAAYSDSRMTPQGLLLGWYDISERKRLERDLADALQQATNASREKSHFLARMSHEIRSPMNAILGILELETQRPETAGTSLPIAYAASRQLLQIVGDVLDISKIEAGEMHLQAHPTELHPLLTQALDTYAALAAQKALRLDSDIEAVWQHQYLLDGAKLTQILNNLLSNAIKYTERGFVALQVDVQPQDPHHDNLTFSISDSGIGIAPPLQQKILQPYAQVDANAPASTGLGLAICTQLVQLMGSELRIDSTPQQGSRFSFTLTLPRTTANDEAQETLTAPLVEHSLRVLVVDDLPANLTVMKLQLEKLGHQVTTCDSGRQALQWLEQSPFDLVLTDCQMPIFTGYQLAQWQREREQGYRRYLPIVGCTANAFNDEQYRCLAAGMDAVLIKPLTQQDLRTLVSEQQAIRVDMREIQLMAAGQPQVITTLIDELQRSSDADRQRLLAATAQPDVFAAVLHRQKGSFALAGYQSGVNLCQQLEQHPPASAEPTVALLRMNALILRFIALLERQRDELRRT</sequence>
<evidence type="ECO:0000256" key="4">
    <source>
        <dbReference type="ARBA" id="ARBA00022475"/>
    </source>
</evidence>
<dbReference type="Pfam" id="PF00072">
    <property type="entry name" value="Response_reg"/>
    <property type="match status" value="1"/>
</dbReference>
<dbReference type="EC" id="2.7.13.3" evidence="3"/>
<evidence type="ECO:0000259" key="19">
    <source>
        <dbReference type="PROSITE" id="PS50894"/>
    </source>
</evidence>
<evidence type="ECO:0000256" key="13">
    <source>
        <dbReference type="ARBA" id="ARBA00023136"/>
    </source>
</evidence>
<dbReference type="PROSITE" id="PS50112">
    <property type="entry name" value="PAS"/>
    <property type="match status" value="1"/>
</dbReference>
<feature type="domain" description="Response regulatory" evidence="17">
    <location>
        <begin position="677"/>
        <end position="795"/>
    </location>
</feature>
<feature type="domain" description="Histidine kinase" evidence="16">
    <location>
        <begin position="440"/>
        <end position="656"/>
    </location>
</feature>
<dbReference type="PANTHER" id="PTHR43047:SF72">
    <property type="entry name" value="OSMOSENSING HISTIDINE PROTEIN KINASE SLN1"/>
    <property type="match status" value="1"/>
</dbReference>
<evidence type="ECO:0000313" key="20">
    <source>
        <dbReference type="EMBL" id="RJF55940.1"/>
    </source>
</evidence>
<dbReference type="InterPro" id="IPR003594">
    <property type="entry name" value="HATPase_dom"/>
</dbReference>
<evidence type="ECO:0000256" key="10">
    <source>
        <dbReference type="ARBA" id="ARBA00022840"/>
    </source>
</evidence>
<organism evidence="20 21">
    <name type="scientific">Serratia inhibens</name>
    <dbReference type="NCBI Taxonomy" id="2338073"/>
    <lineage>
        <taxon>Bacteria</taxon>
        <taxon>Pseudomonadati</taxon>
        <taxon>Pseudomonadota</taxon>
        <taxon>Gammaproteobacteria</taxon>
        <taxon>Enterobacterales</taxon>
        <taxon>Yersiniaceae</taxon>
        <taxon>Serratia</taxon>
    </lineage>
</organism>
<dbReference type="CDD" id="cd16922">
    <property type="entry name" value="HATPase_EvgS-ArcB-TorS-like"/>
    <property type="match status" value="1"/>
</dbReference>
<dbReference type="GO" id="GO:0000155">
    <property type="term" value="F:phosphorelay sensor kinase activity"/>
    <property type="evidence" value="ECO:0007669"/>
    <property type="project" value="InterPro"/>
</dbReference>
<keyword evidence="11" id="KW-1133">Transmembrane helix</keyword>
<keyword evidence="5" id="KW-0997">Cell inner membrane</keyword>
<dbReference type="CDD" id="cd00082">
    <property type="entry name" value="HisKA"/>
    <property type="match status" value="1"/>
</dbReference>
<feature type="modified residue" description="Phosphohistidine" evidence="14">
    <location>
        <position position="848"/>
    </location>
</feature>